<dbReference type="RefSeq" id="WP_277578153.1">
    <property type="nucleotide sequence ID" value="NZ_JANRMI010000002.1"/>
</dbReference>
<evidence type="ECO:0000256" key="1">
    <source>
        <dbReference type="SAM" id="Phobius"/>
    </source>
</evidence>
<keyword evidence="1" id="KW-1133">Transmembrane helix</keyword>
<name>A0ABT6DNH3_9BACT</name>
<keyword evidence="1" id="KW-0812">Transmembrane</keyword>
<keyword evidence="1" id="KW-0472">Membrane</keyword>
<sequence length="76" mass="8523">MENSILSVISILLFCLCCRQFIKTVVTPIPLFATERPYARGAMQLGKFYKVLAWGSMTGVFLMGTTVSFYQVFSSL</sequence>
<reference evidence="2" key="1">
    <citation type="submission" date="2022-08" db="EMBL/GenBank/DDBJ databases">
        <title>Novel Bdellovibrio Species Isolated from Svalbard: Designation Bdellovibrio svalbardensis.</title>
        <authorList>
            <person name="Mitchell R.J."/>
            <person name="Choi S.Y."/>
        </authorList>
    </citation>
    <scope>NUCLEOTIDE SEQUENCE</scope>
    <source>
        <strain evidence="2">PAP01</strain>
    </source>
</reference>
<evidence type="ECO:0000313" key="3">
    <source>
        <dbReference type="Proteomes" id="UP001152321"/>
    </source>
</evidence>
<proteinExistence type="predicted"/>
<protein>
    <submittedName>
        <fullName evidence="2">Uncharacterized protein</fullName>
    </submittedName>
</protein>
<organism evidence="2 3">
    <name type="scientific">Bdellovibrio svalbardensis</name>
    <dbReference type="NCBI Taxonomy" id="2972972"/>
    <lineage>
        <taxon>Bacteria</taxon>
        <taxon>Pseudomonadati</taxon>
        <taxon>Bdellovibrionota</taxon>
        <taxon>Bdellovibrionia</taxon>
        <taxon>Bdellovibrionales</taxon>
        <taxon>Pseudobdellovibrionaceae</taxon>
        <taxon>Bdellovibrio</taxon>
    </lineage>
</organism>
<dbReference type="Proteomes" id="UP001152321">
    <property type="component" value="Unassembled WGS sequence"/>
</dbReference>
<accession>A0ABT6DNH3</accession>
<comment type="caution">
    <text evidence="2">The sequence shown here is derived from an EMBL/GenBank/DDBJ whole genome shotgun (WGS) entry which is preliminary data.</text>
</comment>
<feature type="transmembrane region" description="Helical" evidence="1">
    <location>
        <begin position="52"/>
        <end position="73"/>
    </location>
</feature>
<keyword evidence="3" id="KW-1185">Reference proteome</keyword>
<dbReference type="EMBL" id="JANRMI010000002">
    <property type="protein sequence ID" value="MDG0816678.1"/>
    <property type="molecule type" value="Genomic_DNA"/>
</dbReference>
<evidence type="ECO:0000313" key="2">
    <source>
        <dbReference type="EMBL" id="MDG0816678.1"/>
    </source>
</evidence>
<gene>
    <name evidence="2" type="ORF">NWE73_09900</name>
</gene>